<reference evidence="2 3" key="1">
    <citation type="submission" date="2015-07" db="EMBL/GenBank/DDBJ databases">
        <title>The genome of Pseudoloma neurophilia, a relevant intracellular parasite of the zebrafish.</title>
        <authorList>
            <person name="Ndikumana S."/>
            <person name="Pelin A."/>
            <person name="Sanders J."/>
            <person name="Corradi N."/>
        </authorList>
    </citation>
    <scope>NUCLEOTIDE SEQUENCE [LARGE SCALE GENOMIC DNA]</scope>
    <source>
        <strain evidence="2 3">MK1</strain>
    </source>
</reference>
<comment type="caution">
    <text evidence="2">The sequence shown here is derived from an EMBL/GenBank/DDBJ whole genome shotgun (WGS) entry which is preliminary data.</text>
</comment>
<dbReference type="InterPro" id="IPR026058">
    <property type="entry name" value="LIPIN"/>
</dbReference>
<protein>
    <submittedName>
        <fullName evidence="2">Protein involved in plasmid maintenance/nuclear protein involved in lipid metabolism</fullName>
    </submittedName>
</protein>
<dbReference type="AlphaFoldDB" id="A0A0R0LRD2"/>
<dbReference type="OrthoDB" id="4567at2759"/>
<dbReference type="EMBL" id="LGUB01001495">
    <property type="protein sequence ID" value="KRH91816.1"/>
    <property type="molecule type" value="Genomic_DNA"/>
</dbReference>
<dbReference type="Pfam" id="PF08235">
    <property type="entry name" value="LNS2"/>
    <property type="match status" value="1"/>
</dbReference>
<dbReference type="GO" id="GO:0008195">
    <property type="term" value="F:phosphatidate phosphatase activity"/>
    <property type="evidence" value="ECO:0007669"/>
    <property type="project" value="TreeGrafter"/>
</dbReference>
<dbReference type="PANTHER" id="PTHR12181:SF12">
    <property type="entry name" value="PHOSPHATIDATE PHOSPHATASE"/>
    <property type="match status" value="1"/>
</dbReference>
<evidence type="ECO:0000259" key="1">
    <source>
        <dbReference type="Pfam" id="PF08235"/>
    </source>
</evidence>
<dbReference type="VEuPathDB" id="MicrosporidiaDB:M153_23595000580"/>
<sequence length="144" mass="16604">HEKNDQIIKNISHEKNISHNQYISHNHNISKICPMCHGYTYFSSDNIPFFSGFGNKLSDLIAYKSLGISRSKIFIISSDGQLSDEENSKSSYDMRPFIQKATKQHSYVTLNNFATTLFPSVRVESNNYSDFYFYGSIYQDKNGF</sequence>
<organism evidence="2 3">
    <name type="scientific">Pseudoloma neurophilia</name>
    <dbReference type="NCBI Taxonomy" id="146866"/>
    <lineage>
        <taxon>Eukaryota</taxon>
        <taxon>Fungi</taxon>
        <taxon>Fungi incertae sedis</taxon>
        <taxon>Microsporidia</taxon>
        <taxon>Pseudoloma</taxon>
    </lineage>
</organism>
<keyword evidence="3" id="KW-1185">Reference proteome</keyword>
<dbReference type="PANTHER" id="PTHR12181">
    <property type="entry name" value="LIPIN"/>
    <property type="match status" value="1"/>
</dbReference>
<accession>A0A0R0LRD2</accession>
<proteinExistence type="predicted"/>
<evidence type="ECO:0000313" key="2">
    <source>
        <dbReference type="EMBL" id="KRH91816.1"/>
    </source>
</evidence>
<evidence type="ECO:0000313" key="3">
    <source>
        <dbReference type="Proteomes" id="UP000051530"/>
    </source>
</evidence>
<gene>
    <name evidence="2" type="ORF">M153_23595000580</name>
</gene>
<dbReference type="Proteomes" id="UP000051530">
    <property type="component" value="Unassembled WGS sequence"/>
</dbReference>
<feature type="non-terminal residue" evidence="2">
    <location>
        <position position="1"/>
    </location>
</feature>
<feature type="domain" description="Lipin/Ned1/Smp2 (LNS2)" evidence="1">
    <location>
        <begin position="21"/>
        <end position="93"/>
    </location>
</feature>
<name>A0A0R0LRD2_9MICR</name>
<dbReference type="InterPro" id="IPR013209">
    <property type="entry name" value="LNS2"/>
</dbReference>